<dbReference type="InterPro" id="IPR020855">
    <property type="entry name" value="Ureohydrolase_Mn_BS"/>
</dbReference>
<sequence length="336" mass="36592">MLIVCLSFAHQRLSAIIQHSRRSTPVTHPQAMSAPTMPSLYGDVISTFMGVAKATDPKATDADVVVSGVPFDLACSGRSGTRMGPNAIRQSTANLIWEGKRWPWDFALEDRLKVCDAGNVDYAYGEPESLVDSLETHANRWLKAGKKMLTLGGDHYISLPLLRAHAREHGPLALIHFDAHTDTYEQGTRFDHGTIFHHALKEGLVVPEHSLQIGIRTSYDRHNHPYEVLDADWVNDHGAAAVLERIRARVGYHPAYVTLDIDGLDPAYAPGTGTPVCGGMSTDLMLKVIRGMVGMELVGMDVVEVNPAYDHGDITSLAAATLGLEFLYTLAASKSA</sequence>
<dbReference type="CDD" id="cd11592">
    <property type="entry name" value="Agmatinase_PAH"/>
    <property type="match status" value="1"/>
</dbReference>
<dbReference type="GO" id="GO:0046872">
    <property type="term" value="F:metal ion binding"/>
    <property type="evidence" value="ECO:0007669"/>
    <property type="project" value="UniProtKB-KW"/>
</dbReference>
<organism evidence="6 7">
    <name type="scientific">Vreelandella titanicae BH1</name>
    <dbReference type="NCBI Taxonomy" id="1204738"/>
    <lineage>
        <taxon>Bacteria</taxon>
        <taxon>Pseudomonadati</taxon>
        <taxon>Pseudomonadota</taxon>
        <taxon>Gammaproteobacteria</taxon>
        <taxon>Oceanospirillales</taxon>
        <taxon>Halomonadaceae</taxon>
        <taxon>Vreelandella</taxon>
    </lineage>
</organism>
<dbReference type="GO" id="GO:0008783">
    <property type="term" value="F:agmatinase activity"/>
    <property type="evidence" value="ECO:0007669"/>
    <property type="project" value="TreeGrafter"/>
</dbReference>
<protein>
    <submittedName>
        <fullName evidence="6">Ureohydrolase</fullName>
    </submittedName>
</protein>
<comment type="similarity">
    <text evidence="1">Belongs to the arginase family. Agmatinase subfamily.</text>
</comment>
<dbReference type="PANTHER" id="PTHR11358:SF26">
    <property type="entry name" value="GUANIDINO ACID HYDROLASE, MITOCHONDRIAL"/>
    <property type="match status" value="1"/>
</dbReference>
<dbReference type="InterPro" id="IPR006035">
    <property type="entry name" value="Ureohydrolase"/>
</dbReference>
<evidence type="ECO:0000313" key="6">
    <source>
        <dbReference type="EMBL" id="ELY22587.1"/>
    </source>
</evidence>
<keyword evidence="2 4" id="KW-0479">Metal-binding</keyword>
<accession>L9UD13</accession>
<evidence type="ECO:0000256" key="3">
    <source>
        <dbReference type="ARBA" id="ARBA00022801"/>
    </source>
</evidence>
<feature type="binding site" evidence="4">
    <location>
        <position position="155"/>
    </location>
    <ligand>
        <name>Mn(2+)</name>
        <dbReference type="ChEBI" id="CHEBI:29035"/>
        <label>1</label>
    </ligand>
</feature>
<keyword evidence="4" id="KW-0464">Manganese</keyword>
<dbReference type="Gene3D" id="3.40.800.10">
    <property type="entry name" value="Ureohydrolase domain"/>
    <property type="match status" value="1"/>
</dbReference>
<dbReference type="InterPro" id="IPR005925">
    <property type="entry name" value="Agmatinase-rel"/>
</dbReference>
<dbReference type="EMBL" id="AOPO01000001">
    <property type="protein sequence ID" value="ELY22587.1"/>
    <property type="molecule type" value="Genomic_DNA"/>
</dbReference>
<evidence type="ECO:0000256" key="4">
    <source>
        <dbReference type="PIRSR" id="PIRSR036979-1"/>
    </source>
</evidence>
<comment type="cofactor">
    <cofactor evidence="4">
        <name>Mn(2+)</name>
        <dbReference type="ChEBI" id="CHEBI:29035"/>
    </cofactor>
    <text evidence="4">Binds 2 manganese ions per subunit.</text>
</comment>
<proteinExistence type="inferred from homology"/>
<reference evidence="6 7" key="1">
    <citation type="journal article" date="2013" name="Genome Announc.">
        <title>Draft Genome of the Marine Gammaproteobacterium Halomonas titanicae.</title>
        <authorList>
            <person name="Sanchez-Porro C."/>
            <person name="de la Haba R.R."/>
            <person name="Cruz-Hernandez N."/>
            <person name="Gonzalez J.M."/>
            <person name="Reyes-Guirao C."/>
            <person name="Navarro-Sampedro L."/>
            <person name="Carballo M."/>
            <person name="Ventosa A."/>
        </authorList>
    </citation>
    <scope>NUCLEOTIDE SEQUENCE [LARGE SCALE GENOMIC DNA]</scope>
    <source>
        <strain evidence="6 7">BH1</strain>
    </source>
</reference>
<keyword evidence="3 5" id="KW-0378">Hydrolase</keyword>
<dbReference type="SUPFAM" id="SSF52768">
    <property type="entry name" value="Arginase/deacetylase"/>
    <property type="match status" value="1"/>
</dbReference>
<dbReference type="Pfam" id="PF00491">
    <property type="entry name" value="Arginase"/>
    <property type="match status" value="1"/>
</dbReference>
<evidence type="ECO:0000256" key="2">
    <source>
        <dbReference type="ARBA" id="ARBA00022723"/>
    </source>
</evidence>
<dbReference type="InterPro" id="IPR023696">
    <property type="entry name" value="Ureohydrolase_dom_sf"/>
</dbReference>
<feature type="binding site" evidence="4">
    <location>
        <position position="182"/>
    </location>
    <ligand>
        <name>Mn(2+)</name>
        <dbReference type="ChEBI" id="CHEBI:29035"/>
        <label>1</label>
    </ligand>
</feature>
<feature type="binding site" evidence="4">
    <location>
        <position position="262"/>
    </location>
    <ligand>
        <name>Mn(2+)</name>
        <dbReference type="ChEBI" id="CHEBI:29035"/>
        <label>1</label>
    </ligand>
</feature>
<dbReference type="PROSITE" id="PS51409">
    <property type="entry name" value="ARGINASE_2"/>
    <property type="match status" value="1"/>
</dbReference>
<feature type="binding site" evidence="4">
    <location>
        <position position="180"/>
    </location>
    <ligand>
        <name>Mn(2+)</name>
        <dbReference type="ChEBI" id="CHEBI:29035"/>
        <label>1</label>
    </ligand>
</feature>
<dbReference type="PATRIC" id="fig|1204738.3.peg.290"/>
<evidence type="ECO:0000256" key="1">
    <source>
        <dbReference type="ARBA" id="ARBA00009227"/>
    </source>
</evidence>
<dbReference type="PANTHER" id="PTHR11358">
    <property type="entry name" value="ARGINASE/AGMATINASE"/>
    <property type="match status" value="1"/>
</dbReference>
<dbReference type="AlphaFoldDB" id="L9UD13"/>
<dbReference type="PROSITE" id="PS01053">
    <property type="entry name" value="ARGINASE_1"/>
    <property type="match status" value="1"/>
</dbReference>
<evidence type="ECO:0000313" key="7">
    <source>
        <dbReference type="Proteomes" id="UP000011651"/>
    </source>
</evidence>
<dbReference type="PIRSF" id="PIRSF036979">
    <property type="entry name" value="Arginase"/>
    <property type="match status" value="1"/>
</dbReference>
<feature type="binding site" evidence="4">
    <location>
        <position position="260"/>
    </location>
    <ligand>
        <name>Mn(2+)</name>
        <dbReference type="ChEBI" id="CHEBI:29035"/>
        <label>1</label>
    </ligand>
</feature>
<feature type="binding site" evidence="4">
    <location>
        <position position="178"/>
    </location>
    <ligand>
        <name>Mn(2+)</name>
        <dbReference type="ChEBI" id="CHEBI:29035"/>
        <label>1</label>
    </ligand>
</feature>
<dbReference type="Proteomes" id="UP000011651">
    <property type="component" value="Unassembled WGS sequence"/>
</dbReference>
<dbReference type="GO" id="GO:0033389">
    <property type="term" value="P:putrescine biosynthetic process from arginine, via agmatine"/>
    <property type="evidence" value="ECO:0007669"/>
    <property type="project" value="TreeGrafter"/>
</dbReference>
<dbReference type="NCBIfam" id="TIGR01230">
    <property type="entry name" value="agmatinase"/>
    <property type="match status" value="1"/>
</dbReference>
<gene>
    <name evidence="6" type="ORF">HALTITAN_0203</name>
</gene>
<comment type="caution">
    <text evidence="6">The sequence shown here is derived from an EMBL/GenBank/DDBJ whole genome shotgun (WGS) entry which is preliminary data.</text>
</comment>
<name>L9UD13_9GAMM</name>
<evidence type="ECO:0000256" key="5">
    <source>
        <dbReference type="RuleBase" id="RU003684"/>
    </source>
</evidence>
<dbReference type="NCBIfam" id="NF002564">
    <property type="entry name" value="PRK02190.1"/>
    <property type="match status" value="1"/>
</dbReference>